<protein>
    <submittedName>
        <fullName evidence="4">Gfo/Idh/MocA family oxidoreductase</fullName>
    </submittedName>
</protein>
<evidence type="ECO:0000313" key="4">
    <source>
        <dbReference type="EMBL" id="RJP15573.1"/>
    </source>
</evidence>
<dbReference type="EMBL" id="QZKU01000134">
    <property type="protein sequence ID" value="RJP15573.1"/>
    <property type="molecule type" value="Genomic_DNA"/>
</dbReference>
<comment type="similarity">
    <text evidence="1">Belongs to the Gfo/Idh/MocA family.</text>
</comment>
<dbReference type="PANTHER" id="PTHR43708:SF5">
    <property type="entry name" value="CONSERVED EXPRESSED OXIDOREDUCTASE (EUROFUNG)-RELATED"/>
    <property type="match status" value="1"/>
</dbReference>
<organism evidence="4 5">
    <name type="scientific">Abyssobacteria bacterium (strain SURF_5)</name>
    <dbReference type="NCBI Taxonomy" id="2093360"/>
    <lineage>
        <taxon>Bacteria</taxon>
        <taxon>Pseudomonadati</taxon>
        <taxon>Candidatus Hydrogenedentota</taxon>
        <taxon>Candidatus Abyssobacteria</taxon>
    </lineage>
</organism>
<dbReference type="Proteomes" id="UP000265882">
    <property type="component" value="Unassembled WGS sequence"/>
</dbReference>
<evidence type="ECO:0000256" key="2">
    <source>
        <dbReference type="ARBA" id="ARBA00023002"/>
    </source>
</evidence>
<comment type="caution">
    <text evidence="4">The sequence shown here is derived from an EMBL/GenBank/DDBJ whole genome shotgun (WGS) entry which is preliminary data.</text>
</comment>
<dbReference type="SUPFAM" id="SSF51735">
    <property type="entry name" value="NAD(P)-binding Rossmann-fold domains"/>
    <property type="match status" value="1"/>
</dbReference>
<dbReference type="GO" id="GO:0016491">
    <property type="term" value="F:oxidoreductase activity"/>
    <property type="evidence" value="ECO:0007669"/>
    <property type="project" value="UniProtKB-KW"/>
</dbReference>
<name>A0A3A4N051_ABYX5</name>
<dbReference type="Gene3D" id="3.40.50.720">
    <property type="entry name" value="NAD(P)-binding Rossmann-like Domain"/>
    <property type="match status" value="1"/>
</dbReference>
<feature type="domain" description="Gfo/Idh/MocA-like oxidoreductase N-terminal" evidence="3">
    <location>
        <begin position="5"/>
        <end position="126"/>
    </location>
</feature>
<dbReference type="GO" id="GO:0000166">
    <property type="term" value="F:nucleotide binding"/>
    <property type="evidence" value="ECO:0007669"/>
    <property type="project" value="InterPro"/>
</dbReference>
<dbReference type="Pfam" id="PF01408">
    <property type="entry name" value="GFO_IDH_MocA"/>
    <property type="match status" value="1"/>
</dbReference>
<dbReference type="AlphaFoldDB" id="A0A3A4N051"/>
<dbReference type="InterPro" id="IPR036291">
    <property type="entry name" value="NAD(P)-bd_dom_sf"/>
</dbReference>
<accession>A0A3A4N051</accession>
<evidence type="ECO:0000259" key="3">
    <source>
        <dbReference type="Pfam" id="PF01408"/>
    </source>
</evidence>
<evidence type="ECO:0000256" key="1">
    <source>
        <dbReference type="ARBA" id="ARBA00010928"/>
    </source>
</evidence>
<sequence length="380" mass="42076">MTNRLRVGLVGCGEAIQALHVPALNSLASLYRIEACSDASREVMGEVAHRTGARPVENPFDLIRDPDVDVVVIATPDSYHVDHALAACQAKKKAALVEKPPALNSRIVRKMAEASEESGVPIVMGYPHVYDPATRRAKELWGEPQPFRFAQFRTFLGPNEKYTADEILQTIRPSIADRWPALIGQLDFAAVATELFGSDLDVNFVVAHGLLIGLVIHDIPVMRRMVGEPVKVDYARAHAMNGPLNLVGLSLDIILDHGIGRTLMQAEFHESKMTDWGFLARRSDLQVEVKFPPTYAAAAPSSLKATYEKNGMTVEETHGGRFETGFRCEWKHVHEVVTKGIQPLTSARDAVKDMELIEEITRTMIRQSNSGPRPEEARNE</sequence>
<keyword evidence="2" id="KW-0560">Oxidoreductase</keyword>
<dbReference type="InterPro" id="IPR000683">
    <property type="entry name" value="Gfo/Idh/MocA-like_OxRdtase_N"/>
</dbReference>
<reference evidence="4 5" key="1">
    <citation type="journal article" date="2017" name="ISME J.">
        <title>Energy and carbon metabolisms in a deep terrestrial subsurface fluid microbial community.</title>
        <authorList>
            <person name="Momper L."/>
            <person name="Jungbluth S.P."/>
            <person name="Lee M.D."/>
            <person name="Amend J.P."/>
        </authorList>
    </citation>
    <scope>NUCLEOTIDE SEQUENCE [LARGE SCALE GENOMIC DNA]</scope>
    <source>
        <strain evidence="4">SURF_5</strain>
    </source>
</reference>
<dbReference type="PANTHER" id="PTHR43708">
    <property type="entry name" value="CONSERVED EXPRESSED OXIDOREDUCTASE (EUROFUNG)"/>
    <property type="match status" value="1"/>
</dbReference>
<evidence type="ECO:0000313" key="5">
    <source>
        <dbReference type="Proteomes" id="UP000265882"/>
    </source>
</evidence>
<proteinExistence type="inferred from homology"/>
<dbReference type="Gene3D" id="3.30.360.10">
    <property type="entry name" value="Dihydrodipicolinate Reductase, domain 2"/>
    <property type="match status" value="1"/>
</dbReference>
<dbReference type="InterPro" id="IPR051317">
    <property type="entry name" value="Gfo/Idh/MocA_oxidoreduct"/>
</dbReference>
<gene>
    <name evidence="4" type="ORF">C4520_20140</name>
</gene>